<proteinExistence type="predicted"/>
<reference evidence="2 3" key="1">
    <citation type="submission" date="2018-05" db="EMBL/GenBank/DDBJ databases">
        <authorList>
            <person name="Datahose"/>
        </authorList>
    </citation>
    <scope>NUCLEOTIDE SEQUENCE</scope>
</reference>
<keyword evidence="3" id="KW-1185">Reference proteome</keyword>
<sequence>MTKINESGRGDKDDLHHPEADVRNGEGRVIADVLTTRLLGVAREAGLLVAPHLLSSSPQHQDAEDEQHCQPDFTHYSGVFLSTFQQLNLSSNLLPYHITTYYHKNNVISFSK</sequence>
<dbReference type="AlphaFoldDB" id="A0A3P8P0Q6"/>
<organism evidence="2 3">
    <name type="scientific">Astatotilapia calliptera</name>
    <name type="common">Eastern happy</name>
    <name type="synonym">Chromis callipterus</name>
    <dbReference type="NCBI Taxonomy" id="8154"/>
    <lineage>
        <taxon>Eukaryota</taxon>
        <taxon>Metazoa</taxon>
        <taxon>Chordata</taxon>
        <taxon>Craniata</taxon>
        <taxon>Vertebrata</taxon>
        <taxon>Euteleostomi</taxon>
        <taxon>Actinopterygii</taxon>
        <taxon>Neopterygii</taxon>
        <taxon>Teleostei</taxon>
        <taxon>Neoteleostei</taxon>
        <taxon>Acanthomorphata</taxon>
        <taxon>Ovalentaria</taxon>
        <taxon>Cichlomorphae</taxon>
        <taxon>Cichliformes</taxon>
        <taxon>Cichlidae</taxon>
        <taxon>African cichlids</taxon>
        <taxon>Pseudocrenilabrinae</taxon>
        <taxon>Haplochromini</taxon>
        <taxon>Astatotilapia</taxon>
    </lineage>
</organism>
<feature type="region of interest" description="Disordered" evidence="1">
    <location>
        <begin position="1"/>
        <end position="22"/>
    </location>
</feature>
<dbReference type="GeneTree" id="ENSGT01150000287066"/>
<evidence type="ECO:0000256" key="1">
    <source>
        <dbReference type="SAM" id="MobiDB-lite"/>
    </source>
</evidence>
<reference evidence="2" key="3">
    <citation type="submission" date="2025-08" db="UniProtKB">
        <authorList>
            <consortium name="Ensembl"/>
        </authorList>
    </citation>
    <scope>IDENTIFICATION</scope>
</reference>
<dbReference type="STRING" id="8154.ENSACLP00000010588"/>
<reference evidence="2" key="4">
    <citation type="submission" date="2025-09" db="UniProtKB">
        <authorList>
            <consortium name="Ensembl"/>
        </authorList>
    </citation>
    <scope>IDENTIFICATION</scope>
</reference>
<reference evidence="3" key="2">
    <citation type="submission" date="2023-03" db="EMBL/GenBank/DDBJ databases">
        <authorList>
            <consortium name="Wellcome Sanger Institute Data Sharing"/>
        </authorList>
    </citation>
    <scope>NUCLEOTIDE SEQUENCE [LARGE SCALE GENOMIC DNA]</scope>
</reference>
<protein>
    <submittedName>
        <fullName evidence="2">Uncharacterized protein</fullName>
    </submittedName>
</protein>
<dbReference type="Proteomes" id="UP000265100">
    <property type="component" value="Chromosome 10"/>
</dbReference>
<accession>A0A3P8P0Q6</accession>
<evidence type="ECO:0000313" key="3">
    <source>
        <dbReference type="Proteomes" id="UP000265100"/>
    </source>
</evidence>
<dbReference type="OMA" id="EQHCQPD"/>
<evidence type="ECO:0000313" key="2">
    <source>
        <dbReference type="Ensembl" id="ENSACLP00000010588.2"/>
    </source>
</evidence>
<dbReference type="Ensembl" id="ENSACLT00000010839.2">
    <property type="protein sequence ID" value="ENSACLP00000010588.2"/>
    <property type="gene ID" value="ENSACLG00000007238.2"/>
</dbReference>
<name>A0A3P8P0Q6_ASTCA</name>